<feature type="domain" description="3-hydroxyacyl-CoA dehydrogenase NAD binding" evidence="13">
    <location>
        <begin position="14"/>
        <end position="198"/>
    </location>
</feature>
<dbReference type="AlphaFoldDB" id="A0A5D5AHG9"/>
<evidence type="ECO:0000256" key="3">
    <source>
        <dbReference type="ARBA" id="ARBA00011738"/>
    </source>
</evidence>
<proteinExistence type="inferred from homology"/>
<dbReference type="EMBL" id="VTAW01000056">
    <property type="protein sequence ID" value="TYT60277.1"/>
    <property type="molecule type" value="Genomic_DNA"/>
</dbReference>
<dbReference type="GO" id="GO:0050104">
    <property type="term" value="F:L-gulonate 3-dehydrogenase activity"/>
    <property type="evidence" value="ECO:0007669"/>
    <property type="project" value="UniProtKB-EC"/>
</dbReference>
<feature type="site" description="Important for catalytic activity" evidence="10">
    <location>
        <position position="155"/>
    </location>
</feature>
<dbReference type="InterPro" id="IPR036291">
    <property type="entry name" value="NAD(P)-bd_dom_sf"/>
</dbReference>
<dbReference type="InterPro" id="IPR022694">
    <property type="entry name" value="3-OHacyl-CoA_DH"/>
</dbReference>
<feature type="binding site" evidence="11">
    <location>
        <position position="41"/>
    </location>
    <ligand>
        <name>NAD(+)</name>
        <dbReference type="ChEBI" id="CHEBI:57540"/>
    </ligand>
</feature>
<evidence type="ECO:0000256" key="9">
    <source>
        <dbReference type="ARBA" id="ARBA00042709"/>
    </source>
</evidence>
<evidence type="ECO:0000256" key="7">
    <source>
        <dbReference type="ARBA" id="ARBA00023027"/>
    </source>
</evidence>
<feature type="binding site" evidence="11">
    <location>
        <position position="112"/>
    </location>
    <ligand>
        <name>NAD(+)</name>
        <dbReference type="ChEBI" id="CHEBI:57540"/>
    </ligand>
</feature>
<evidence type="ECO:0000256" key="5">
    <source>
        <dbReference type="ARBA" id="ARBA00022553"/>
    </source>
</evidence>
<comment type="caution">
    <text evidence="14">The sequence shown here is derived from an EMBL/GenBank/DDBJ whole genome shotgun (WGS) entry which is preliminary data.</text>
</comment>
<keyword evidence="15" id="KW-1185">Reference proteome</keyword>
<name>A0A5D5AHG9_9EURY</name>
<dbReference type="InterPro" id="IPR008927">
    <property type="entry name" value="6-PGluconate_DH-like_C_sf"/>
</dbReference>
<keyword evidence="6" id="KW-0560">Oxidoreductase</keyword>
<sequence>MAVDSTTTPSETPIAVVGPGRMGIGIAQVFATAGYDVSILDTKDRTANQWDDKQNFVTETIQSNLKLLEEEDVFDGSEGNVLEKIDITRSFEDGLEDAAWVFEALPESPELKRDFFENAEPHLSEDTVVASTTSSISIDTLADAFDEPGRLLIAHWWNPPFIVPLVEVVRSDGTEETVVSATVDLLESIGKEPVVCEDHPGFLGSRVQAAAMNEAIRAYEDGVADPADVDRALKSGFGFRLPVLGVIEHVDIGGVDVLHGVNEYLTDQLGERFENPESVQKKVAADELGPKTGSGFYEYDSADAEELKREKYRGMIAIHRAVYGGPPGDVTHTDND</sequence>
<keyword evidence="4" id="KW-0963">Cytoplasm</keyword>
<comment type="subcellular location">
    <subcellularLocation>
        <location evidence="1">Cytoplasm</location>
    </subcellularLocation>
</comment>
<feature type="binding site" evidence="11">
    <location>
        <position position="107"/>
    </location>
    <ligand>
        <name>NAD(+)</name>
        <dbReference type="ChEBI" id="CHEBI:57540"/>
    </ligand>
</feature>
<protein>
    <recommendedName>
        <fullName evidence="9">L-gulonate 3-dehydrogenase</fullName>
        <ecNumber evidence="8">1.1.1.45</ecNumber>
    </recommendedName>
    <alternativeName>
        <fullName evidence="9">L-gulonate 3-dehydrogenase</fullName>
    </alternativeName>
</protein>
<dbReference type="EC" id="1.1.1.45" evidence="8"/>
<evidence type="ECO:0000313" key="14">
    <source>
        <dbReference type="EMBL" id="TYT60277.1"/>
    </source>
</evidence>
<accession>A0A5D5AHG9</accession>
<dbReference type="PIRSF" id="PIRSF000105">
    <property type="entry name" value="HCDH"/>
    <property type="match status" value="1"/>
</dbReference>
<evidence type="ECO:0000256" key="10">
    <source>
        <dbReference type="PIRSR" id="PIRSR000105-1"/>
    </source>
</evidence>
<feature type="binding site" evidence="11">
    <location>
        <position position="158"/>
    </location>
    <ligand>
        <name>NAD(+)</name>
        <dbReference type="ChEBI" id="CHEBI:57540"/>
    </ligand>
</feature>
<comment type="subunit">
    <text evidence="3">Homodimer.</text>
</comment>
<evidence type="ECO:0000256" key="11">
    <source>
        <dbReference type="PIRSR" id="PIRSR000105-2"/>
    </source>
</evidence>
<keyword evidence="5" id="KW-0597">Phosphoprotein</keyword>
<dbReference type="GO" id="GO:0006631">
    <property type="term" value="P:fatty acid metabolic process"/>
    <property type="evidence" value="ECO:0007669"/>
    <property type="project" value="InterPro"/>
</dbReference>
<dbReference type="PANTHER" id="PTHR48075:SF1">
    <property type="entry name" value="LAMBDA-CRYSTALLIN HOMOLOG"/>
    <property type="match status" value="1"/>
</dbReference>
<dbReference type="Pfam" id="PF00725">
    <property type="entry name" value="3HCDH"/>
    <property type="match status" value="1"/>
</dbReference>
<evidence type="ECO:0000259" key="13">
    <source>
        <dbReference type="Pfam" id="PF02737"/>
    </source>
</evidence>
<dbReference type="GO" id="GO:0005737">
    <property type="term" value="C:cytoplasm"/>
    <property type="evidence" value="ECO:0007669"/>
    <property type="project" value="UniProtKB-SubCell"/>
</dbReference>
<feature type="binding site" evidence="11">
    <location>
        <begin position="18"/>
        <end position="23"/>
    </location>
    <ligand>
        <name>NAD(+)</name>
        <dbReference type="ChEBI" id="CHEBI:57540"/>
    </ligand>
</feature>
<evidence type="ECO:0000256" key="8">
    <source>
        <dbReference type="ARBA" id="ARBA00038962"/>
    </source>
</evidence>
<feature type="domain" description="3-hydroxyacyl-CoA dehydrogenase C-terminal" evidence="12">
    <location>
        <begin position="201"/>
        <end position="299"/>
    </location>
</feature>
<evidence type="ECO:0000256" key="6">
    <source>
        <dbReference type="ARBA" id="ARBA00023002"/>
    </source>
</evidence>
<dbReference type="Pfam" id="PF02737">
    <property type="entry name" value="3HCDH_N"/>
    <property type="match status" value="1"/>
</dbReference>
<keyword evidence="7 11" id="KW-0520">NAD</keyword>
<reference evidence="14 15" key="1">
    <citation type="submission" date="2019-08" db="EMBL/GenBank/DDBJ databases">
        <title>Archaea genome.</title>
        <authorList>
            <person name="Kajale S."/>
            <person name="Shouche Y."/>
            <person name="Deshpande N."/>
            <person name="Sharma A."/>
        </authorList>
    </citation>
    <scope>NUCLEOTIDE SEQUENCE [LARGE SCALE GENOMIC DNA]</scope>
    <source>
        <strain evidence="14 15">ESP3B_9</strain>
    </source>
</reference>
<dbReference type="SUPFAM" id="SSF48179">
    <property type="entry name" value="6-phosphogluconate dehydrogenase C-terminal domain-like"/>
    <property type="match status" value="1"/>
</dbReference>
<gene>
    <name evidence="14" type="ORF">FYC77_19755</name>
</gene>
<organism evidence="14 15">
    <name type="scientific">Natrialba swarupiae</name>
    <dbReference type="NCBI Taxonomy" id="2448032"/>
    <lineage>
        <taxon>Archaea</taxon>
        <taxon>Methanobacteriati</taxon>
        <taxon>Methanobacteriota</taxon>
        <taxon>Stenosarchaea group</taxon>
        <taxon>Halobacteria</taxon>
        <taxon>Halobacteriales</taxon>
        <taxon>Natrialbaceae</taxon>
        <taxon>Natrialba</taxon>
    </lineage>
</organism>
<dbReference type="SUPFAM" id="SSF51735">
    <property type="entry name" value="NAD(P)-binding Rossmann-fold domains"/>
    <property type="match status" value="1"/>
</dbReference>
<dbReference type="PANTHER" id="PTHR48075">
    <property type="entry name" value="3-HYDROXYACYL-COA DEHYDROGENASE FAMILY PROTEIN"/>
    <property type="match status" value="1"/>
</dbReference>
<dbReference type="Gene3D" id="3.40.50.720">
    <property type="entry name" value="NAD(P)-binding Rossmann-like Domain"/>
    <property type="match status" value="1"/>
</dbReference>
<dbReference type="InterPro" id="IPR013328">
    <property type="entry name" value="6PGD_dom2"/>
</dbReference>
<dbReference type="GO" id="GO:0070403">
    <property type="term" value="F:NAD+ binding"/>
    <property type="evidence" value="ECO:0007669"/>
    <property type="project" value="InterPro"/>
</dbReference>
<dbReference type="Proteomes" id="UP000324104">
    <property type="component" value="Unassembled WGS sequence"/>
</dbReference>
<dbReference type="Gene3D" id="1.10.1040.10">
    <property type="entry name" value="N-(1-d-carboxylethyl)-l-norvaline Dehydrogenase, domain 2"/>
    <property type="match status" value="1"/>
</dbReference>
<dbReference type="InterPro" id="IPR006176">
    <property type="entry name" value="3-OHacyl-CoA_DH_NAD-bd"/>
</dbReference>
<feature type="binding site" evidence="11">
    <location>
        <position position="291"/>
    </location>
    <ligand>
        <name>NAD(+)</name>
        <dbReference type="ChEBI" id="CHEBI:57540"/>
    </ligand>
</feature>
<comment type="similarity">
    <text evidence="2">Belongs to the 3-hydroxyacyl-CoA dehydrogenase family.</text>
</comment>
<evidence type="ECO:0000256" key="1">
    <source>
        <dbReference type="ARBA" id="ARBA00004496"/>
    </source>
</evidence>
<dbReference type="InterPro" id="IPR006108">
    <property type="entry name" value="3HC_DH_C"/>
</dbReference>
<dbReference type="RefSeq" id="WP_149083203.1">
    <property type="nucleotide sequence ID" value="NZ_VTAW01000056.1"/>
</dbReference>
<evidence type="ECO:0000313" key="15">
    <source>
        <dbReference type="Proteomes" id="UP000324104"/>
    </source>
</evidence>
<feature type="binding site" evidence="11">
    <location>
        <position position="134"/>
    </location>
    <ligand>
        <name>NAD(+)</name>
        <dbReference type="ChEBI" id="CHEBI:57540"/>
    </ligand>
</feature>
<evidence type="ECO:0000256" key="2">
    <source>
        <dbReference type="ARBA" id="ARBA00009463"/>
    </source>
</evidence>
<evidence type="ECO:0000256" key="4">
    <source>
        <dbReference type="ARBA" id="ARBA00022490"/>
    </source>
</evidence>
<evidence type="ECO:0000259" key="12">
    <source>
        <dbReference type="Pfam" id="PF00725"/>
    </source>
</evidence>